<protein>
    <submittedName>
        <fullName evidence="2">Uncharacterized protein</fullName>
    </submittedName>
</protein>
<accession>A0A9Q3KJE8</accession>
<sequence>MFPKMAKRTPGPKGHCQPLASGNHQKPPDQVQRALPSIQGMDSPSPTYSAPRILVWYIYGMMYHDAPFFLRNPMVMFSGPNYAFSTQVPKSITHFEGSLSILGRYQKTIQGPQPPGPAGVRLYFLSRIIPRVIP</sequence>
<name>A0A9Q3KJE8_9BASI</name>
<dbReference type="AlphaFoldDB" id="A0A9Q3KJE8"/>
<gene>
    <name evidence="2" type="ORF">O181_120030</name>
</gene>
<keyword evidence="3" id="KW-1185">Reference proteome</keyword>
<comment type="caution">
    <text evidence="2">The sequence shown here is derived from an EMBL/GenBank/DDBJ whole genome shotgun (WGS) entry which is preliminary data.</text>
</comment>
<proteinExistence type="predicted"/>
<reference evidence="2" key="1">
    <citation type="submission" date="2021-03" db="EMBL/GenBank/DDBJ databases">
        <title>Draft genome sequence of rust myrtle Austropuccinia psidii MF-1, a brazilian biotype.</title>
        <authorList>
            <person name="Quecine M.C."/>
            <person name="Pachon D.M.R."/>
            <person name="Bonatelli M.L."/>
            <person name="Correr F.H."/>
            <person name="Franceschini L.M."/>
            <person name="Leite T.F."/>
            <person name="Margarido G.R.A."/>
            <person name="Almeida C.A."/>
            <person name="Ferrarezi J.A."/>
            <person name="Labate C.A."/>
        </authorList>
    </citation>
    <scope>NUCLEOTIDE SEQUENCE</scope>
    <source>
        <strain evidence="2">MF-1</strain>
    </source>
</reference>
<organism evidence="2 3">
    <name type="scientific">Austropuccinia psidii MF-1</name>
    <dbReference type="NCBI Taxonomy" id="1389203"/>
    <lineage>
        <taxon>Eukaryota</taxon>
        <taxon>Fungi</taxon>
        <taxon>Dikarya</taxon>
        <taxon>Basidiomycota</taxon>
        <taxon>Pucciniomycotina</taxon>
        <taxon>Pucciniomycetes</taxon>
        <taxon>Pucciniales</taxon>
        <taxon>Sphaerophragmiaceae</taxon>
        <taxon>Austropuccinia</taxon>
    </lineage>
</organism>
<evidence type="ECO:0000256" key="1">
    <source>
        <dbReference type="SAM" id="MobiDB-lite"/>
    </source>
</evidence>
<dbReference type="Proteomes" id="UP000765509">
    <property type="component" value="Unassembled WGS sequence"/>
</dbReference>
<evidence type="ECO:0000313" key="2">
    <source>
        <dbReference type="EMBL" id="MBW0580315.1"/>
    </source>
</evidence>
<feature type="region of interest" description="Disordered" evidence="1">
    <location>
        <begin position="1"/>
        <end position="47"/>
    </location>
</feature>
<dbReference type="EMBL" id="AVOT02107250">
    <property type="protein sequence ID" value="MBW0580315.1"/>
    <property type="molecule type" value="Genomic_DNA"/>
</dbReference>
<evidence type="ECO:0000313" key="3">
    <source>
        <dbReference type="Proteomes" id="UP000765509"/>
    </source>
</evidence>